<dbReference type="InterPro" id="IPR006158">
    <property type="entry name" value="Cobalamin-bd"/>
</dbReference>
<dbReference type="InterPro" id="IPR025274">
    <property type="entry name" value="DUF4070"/>
</dbReference>
<feature type="domain" description="Radical SAM core" evidence="7">
    <location>
        <begin position="161"/>
        <end position="399"/>
    </location>
</feature>
<dbReference type="InterPro" id="IPR034530">
    <property type="entry name" value="HpnP-like"/>
</dbReference>
<dbReference type="SFLD" id="SFLDF00303">
    <property type="entry name" value="hopanoid_C2-methyltransferase"/>
    <property type="match status" value="1"/>
</dbReference>
<feature type="transmembrane region" description="Helical" evidence="6">
    <location>
        <begin position="432"/>
        <end position="451"/>
    </location>
</feature>
<dbReference type="SFLD" id="SFLDG01082">
    <property type="entry name" value="B12-binding_domain_containing"/>
    <property type="match status" value="1"/>
</dbReference>
<keyword evidence="3" id="KW-0479">Metal-binding</keyword>
<dbReference type="Gene3D" id="3.80.30.20">
    <property type="entry name" value="tm_1862 like domain"/>
    <property type="match status" value="1"/>
</dbReference>
<dbReference type="InterPro" id="IPR006638">
    <property type="entry name" value="Elp3/MiaA/NifB-like_rSAM"/>
</dbReference>
<dbReference type="GO" id="GO:0003824">
    <property type="term" value="F:catalytic activity"/>
    <property type="evidence" value="ECO:0007669"/>
    <property type="project" value="InterPro"/>
</dbReference>
<dbReference type="EMBL" id="LYVF01000085">
    <property type="protein sequence ID" value="OAT84997.1"/>
    <property type="molecule type" value="Genomic_DNA"/>
</dbReference>
<keyword evidence="6" id="KW-0472">Membrane</keyword>
<dbReference type="Proteomes" id="UP000078532">
    <property type="component" value="Unassembled WGS sequence"/>
</dbReference>
<dbReference type="STRING" id="1838280.A6M21_07155"/>
<dbReference type="PROSITE" id="PS51918">
    <property type="entry name" value="RADICAL_SAM"/>
    <property type="match status" value="1"/>
</dbReference>
<keyword evidence="5" id="KW-0411">Iron-sulfur</keyword>
<proteinExistence type="predicted"/>
<dbReference type="InterPro" id="IPR007197">
    <property type="entry name" value="rSAM"/>
</dbReference>
<keyword evidence="9" id="KW-1185">Reference proteome</keyword>
<keyword evidence="4" id="KW-0408">Iron</keyword>
<evidence type="ECO:0000256" key="5">
    <source>
        <dbReference type="ARBA" id="ARBA00023014"/>
    </source>
</evidence>
<dbReference type="InterPro" id="IPR051198">
    <property type="entry name" value="BchE-like"/>
</dbReference>
<dbReference type="InterPro" id="IPR023404">
    <property type="entry name" value="rSAM_horseshoe"/>
</dbReference>
<evidence type="ECO:0000313" key="8">
    <source>
        <dbReference type="EMBL" id="OAT84997.1"/>
    </source>
</evidence>
<gene>
    <name evidence="8" type="ORF">A6M21_07155</name>
</gene>
<evidence type="ECO:0000259" key="7">
    <source>
        <dbReference type="PROSITE" id="PS51918"/>
    </source>
</evidence>
<evidence type="ECO:0000313" key="9">
    <source>
        <dbReference type="Proteomes" id="UP000078532"/>
    </source>
</evidence>
<dbReference type="SFLD" id="SFLDG01123">
    <property type="entry name" value="methyltransferase_(Class_B)"/>
    <property type="match status" value="1"/>
</dbReference>
<dbReference type="GO" id="GO:0051539">
    <property type="term" value="F:4 iron, 4 sulfur cluster binding"/>
    <property type="evidence" value="ECO:0007669"/>
    <property type="project" value="UniProtKB-KW"/>
</dbReference>
<reference evidence="8 9" key="1">
    <citation type="submission" date="2016-04" db="EMBL/GenBank/DDBJ databases">
        <authorList>
            <person name="Evans L.H."/>
            <person name="Alamgir A."/>
            <person name="Owens N."/>
            <person name="Weber N.D."/>
            <person name="Virtaneva K."/>
            <person name="Barbian K."/>
            <person name="Babar A."/>
            <person name="Rosenke K."/>
        </authorList>
    </citation>
    <scope>NUCLEOTIDE SEQUENCE [LARGE SCALE GENOMIC DNA]</scope>
    <source>
        <strain evidence="8 9">LMa1</strain>
    </source>
</reference>
<keyword evidence="2" id="KW-0949">S-adenosyl-L-methionine</keyword>
<organism evidence="8 9">
    <name type="scientific">Desulfotomaculum copahuensis</name>
    <dbReference type="NCBI Taxonomy" id="1838280"/>
    <lineage>
        <taxon>Bacteria</taxon>
        <taxon>Bacillati</taxon>
        <taxon>Bacillota</taxon>
        <taxon>Clostridia</taxon>
        <taxon>Eubacteriales</taxon>
        <taxon>Desulfotomaculaceae</taxon>
        <taxon>Desulfotomaculum</taxon>
    </lineage>
</organism>
<dbReference type="RefSeq" id="WP_066667140.1">
    <property type="nucleotide sequence ID" value="NZ_LYVF01000085.1"/>
</dbReference>
<dbReference type="InterPro" id="IPR034466">
    <property type="entry name" value="Methyltransferase_Class_B"/>
</dbReference>
<dbReference type="Pfam" id="PF04055">
    <property type="entry name" value="Radical_SAM"/>
    <property type="match status" value="1"/>
</dbReference>
<evidence type="ECO:0000256" key="1">
    <source>
        <dbReference type="ARBA" id="ARBA00001966"/>
    </source>
</evidence>
<dbReference type="GO" id="GO:0046872">
    <property type="term" value="F:metal ion binding"/>
    <property type="evidence" value="ECO:0007669"/>
    <property type="project" value="UniProtKB-KW"/>
</dbReference>
<comment type="cofactor">
    <cofactor evidence="1">
        <name>[4Fe-4S] cluster</name>
        <dbReference type="ChEBI" id="CHEBI:49883"/>
    </cofactor>
</comment>
<evidence type="ECO:0000256" key="6">
    <source>
        <dbReference type="SAM" id="Phobius"/>
    </source>
</evidence>
<dbReference type="AlphaFoldDB" id="A0A1B7LGA1"/>
<protein>
    <submittedName>
        <fullName evidence="8">B12-binding domain-containing radical SAM protein</fullName>
    </submittedName>
</protein>
<accession>A0A1B7LGA1</accession>
<dbReference type="SFLD" id="SFLDS00029">
    <property type="entry name" value="Radical_SAM"/>
    <property type="match status" value="1"/>
</dbReference>
<sequence length="498" mass="57584">MKILLAYPRYPESFWSFKHALRFINKKAAHPPLGLLTVAAMLPGAWEKRLIDMNVRPVKDADLKWADYVFISAMTIQRESARELIGRCRSLGVKTVAGGPLFTMEYDEFAEVDHLVLDEAEITLAQFLADLEKGTEKHIYTSNERPDIGTTPVPLWELINLNDYVTMSVQFSRGCPYDCEFCDITSLYGRKPRLKNVEQFIGELDSLYHRGWKGSVFIVDDNFIGNKVIIKKEILPAIIEWMDKHRHPFVFITEVSINLADDQELMDLMRRAGFAHVFIGIETPSEDSLKECNKFNNVNRDMLASVKRVQNYGMEVSAGFIVGFDSDTPSIFERQIKFIQQSGIVTAMVGLLNAPRGTRLFERLKNEKRLLQNFSGNNTDFSLNFVPKMNTQKLIEGYKQIVTTIYSPAQYYERVLQFFGEFKPARGVRFDMFRLCYLKAFFMAMFYLGVLDQGRKYYWRLLLKTLWGYPHMLPQAISFAIYGFHFRKVFNSFNPAKA</sequence>
<dbReference type="SMART" id="SM00729">
    <property type="entry name" value="Elp3"/>
    <property type="match status" value="1"/>
</dbReference>
<evidence type="ECO:0000256" key="2">
    <source>
        <dbReference type="ARBA" id="ARBA00022691"/>
    </source>
</evidence>
<comment type="caution">
    <text evidence="8">The sequence shown here is derived from an EMBL/GenBank/DDBJ whole genome shotgun (WGS) entry which is preliminary data.</text>
</comment>
<dbReference type="PANTHER" id="PTHR43409">
    <property type="entry name" value="ANAEROBIC MAGNESIUM-PROTOPORPHYRIN IX MONOMETHYL ESTER CYCLASE-RELATED"/>
    <property type="match status" value="1"/>
</dbReference>
<dbReference type="GO" id="GO:0005829">
    <property type="term" value="C:cytosol"/>
    <property type="evidence" value="ECO:0007669"/>
    <property type="project" value="TreeGrafter"/>
</dbReference>
<dbReference type="PANTHER" id="PTHR43409:SF3">
    <property type="entry name" value="HYPOTHETICAL METHYLTRANSFERASE"/>
    <property type="match status" value="1"/>
</dbReference>
<keyword evidence="6" id="KW-0812">Transmembrane</keyword>
<dbReference type="OrthoDB" id="9801424at2"/>
<dbReference type="InterPro" id="IPR058240">
    <property type="entry name" value="rSAM_sf"/>
</dbReference>
<dbReference type="SUPFAM" id="SSF102114">
    <property type="entry name" value="Radical SAM enzymes"/>
    <property type="match status" value="1"/>
</dbReference>
<dbReference type="Gene3D" id="3.40.50.280">
    <property type="entry name" value="Cobalamin-binding domain"/>
    <property type="match status" value="1"/>
</dbReference>
<keyword evidence="6" id="KW-1133">Transmembrane helix</keyword>
<name>A0A1B7LGA1_9FIRM</name>
<dbReference type="Pfam" id="PF02310">
    <property type="entry name" value="B12-binding"/>
    <property type="match status" value="1"/>
</dbReference>
<evidence type="ECO:0000256" key="4">
    <source>
        <dbReference type="ARBA" id="ARBA00023004"/>
    </source>
</evidence>
<dbReference type="CDD" id="cd01335">
    <property type="entry name" value="Radical_SAM"/>
    <property type="match status" value="1"/>
</dbReference>
<dbReference type="Pfam" id="PF13282">
    <property type="entry name" value="DUF4070"/>
    <property type="match status" value="1"/>
</dbReference>
<evidence type="ECO:0000256" key="3">
    <source>
        <dbReference type="ARBA" id="ARBA00022723"/>
    </source>
</evidence>
<dbReference type="GO" id="GO:0031419">
    <property type="term" value="F:cobalamin binding"/>
    <property type="evidence" value="ECO:0007669"/>
    <property type="project" value="InterPro"/>
</dbReference>